<gene>
    <name evidence="2" type="ORF">SAMD00023353_0801880</name>
</gene>
<dbReference type="OrthoDB" id="2150604at2759"/>
<proteinExistence type="predicted"/>
<feature type="region of interest" description="Disordered" evidence="1">
    <location>
        <begin position="428"/>
        <end position="447"/>
    </location>
</feature>
<dbReference type="InterPro" id="IPR023213">
    <property type="entry name" value="CAT-like_dom_sf"/>
</dbReference>
<evidence type="ECO:0008006" key="4">
    <source>
        <dbReference type="Google" id="ProtNLM"/>
    </source>
</evidence>
<dbReference type="Proteomes" id="UP000054516">
    <property type="component" value="Unassembled WGS sequence"/>
</dbReference>
<protein>
    <recommendedName>
        <fullName evidence="4">Alcohol acetyltransferase</fullName>
    </recommendedName>
</protein>
<dbReference type="EMBL" id="DF977453">
    <property type="protein sequence ID" value="GAP84869.2"/>
    <property type="molecule type" value="Genomic_DNA"/>
</dbReference>
<name>A0A1W2TB56_ROSNE</name>
<dbReference type="GO" id="GO:0008080">
    <property type="term" value="F:N-acetyltransferase activity"/>
    <property type="evidence" value="ECO:0007669"/>
    <property type="project" value="TreeGrafter"/>
</dbReference>
<accession>A0A1W2TB56</accession>
<evidence type="ECO:0000256" key="1">
    <source>
        <dbReference type="SAM" id="MobiDB-lite"/>
    </source>
</evidence>
<dbReference type="OMA" id="WEVSNVG"/>
<dbReference type="STRING" id="77044.A0A1W2TB56"/>
<reference evidence="2" key="1">
    <citation type="submission" date="2016-03" db="EMBL/GenBank/DDBJ databases">
        <title>Draft genome sequence of Rosellinia necatrix.</title>
        <authorList>
            <person name="Kanematsu S."/>
        </authorList>
    </citation>
    <scope>NUCLEOTIDE SEQUENCE [LARGE SCALE GENOMIC DNA]</scope>
    <source>
        <strain evidence="2">W97</strain>
    </source>
</reference>
<dbReference type="InterPro" id="IPR052058">
    <property type="entry name" value="Alcohol_O-acetyltransferase"/>
</dbReference>
<evidence type="ECO:0000313" key="3">
    <source>
        <dbReference type="Proteomes" id="UP000054516"/>
    </source>
</evidence>
<evidence type="ECO:0000313" key="2">
    <source>
        <dbReference type="EMBL" id="GAP84869.2"/>
    </source>
</evidence>
<organism evidence="2">
    <name type="scientific">Rosellinia necatrix</name>
    <name type="common">White root-rot fungus</name>
    <dbReference type="NCBI Taxonomy" id="77044"/>
    <lineage>
        <taxon>Eukaryota</taxon>
        <taxon>Fungi</taxon>
        <taxon>Dikarya</taxon>
        <taxon>Ascomycota</taxon>
        <taxon>Pezizomycotina</taxon>
        <taxon>Sordariomycetes</taxon>
        <taxon>Xylariomycetidae</taxon>
        <taxon>Xylariales</taxon>
        <taxon>Xylariaceae</taxon>
        <taxon>Rosellinia</taxon>
    </lineage>
</organism>
<feature type="compositionally biased region" description="Acidic residues" evidence="1">
    <location>
        <begin position="437"/>
        <end position="447"/>
    </location>
</feature>
<dbReference type="PANTHER" id="PTHR28037">
    <property type="entry name" value="ALCOHOL O-ACETYLTRANSFERASE 1-RELATED"/>
    <property type="match status" value="1"/>
</dbReference>
<keyword evidence="3" id="KW-1185">Reference proteome</keyword>
<dbReference type="Gene3D" id="3.30.559.10">
    <property type="entry name" value="Chloramphenicol acetyltransferase-like domain"/>
    <property type="match status" value="1"/>
</dbReference>
<dbReference type="AlphaFoldDB" id="A0A1W2TB56"/>
<dbReference type="PANTHER" id="PTHR28037:SF1">
    <property type="entry name" value="ALCOHOL O-ACETYLTRANSFERASE 1-RELATED"/>
    <property type="match status" value="1"/>
</dbReference>
<sequence length="594" mass="63663">MSSPIDNIVRPVGTHAKFNTARHSLGILRAVIVTCRYKVPTAHLRRQPSSSSPSSSLHDAIERALAAVILGQAMLRVGIAGEDTREPAFVRLRTIDMRRMIEWKELAASTPNTQAGGGGDGQGGTATTMTTTPAAYEDRLLRSLERHHEMLWEDLAGKPGWKIVVHHDPGQLGALRSGEHNDDEDEDDDASLLSLDISFCFHHAYADGKSAYIFHADLRRALNRRHSGPPPDDVLQDHILHLPATPPPPPALPPALDALVPLSASWGFVARTVWAEVLYPLLVPRALGRLLGLEPAAAADVPWTGAPVDGSNPRTHIRAVAALCGDDDDGGSGGGGGEARLARVLARCRRHGASLTGLLHALVARSLGRLAAGGRPLRSTTPISLAGYARRRGGDANGAAFTPGKTIHCLITNLACGHDRDAVEALLQQRPRRHNDEDDNEEEEEEEDAALWAFARDMTARLRAKAASLPRDDITALSGLVGDWHAFFRARFGAPRDCSWELSNLGSLAVEIPGEGEGEEEEEEEEEGGRWFIDRAVFTQGANATGAAICVNVAGVAGRGVYVTVTWQDGIVDVALAEALAGDLRAWVADLGEP</sequence>